<dbReference type="Proteomes" id="UP001211907">
    <property type="component" value="Unassembled WGS sequence"/>
</dbReference>
<feature type="transmembrane region" description="Helical" evidence="7">
    <location>
        <begin position="388"/>
        <end position="406"/>
    </location>
</feature>
<dbReference type="InterPro" id="IPR020846">
    <property type="entry name" value="MFS_dom"/>
</dbReference>
<protein>
    <recommendedName>
        <fullName evidence="8">Major facilitator superfamily (MFS) profile domain-containing protein</fullName>
    </recommendedName>
</protein>
<dbReference type="GO" id="GO:0012505">
    <property type="term" value="C:endomembrane system"/>
    <property type="evidence" value="ECO:0007669"/>
    <property type="project" value="UniProtKB-SubCell"/>
</dbReference>
<dbReference type="Pfam" id="PF07690">
    <property type="entry name" value="MFS_1"/>
    <property type="match status" value="1"/>
</dbReference>
<evidence type="ECO:0000256" key="7">
    <source>
        <dbReference type="SAM" id="Phobius"/>
    </source>
</evidence>
<keyword evidence="3 7" id="KW-0812">Transmembrane</keyword>
<evidence type="ECO:0000256" key="3">
    <source>
        <dbReference type="ARBA" id="ARBA00022692"/>
    </source>
</evidence>
<dbReference type="GO" id="GO:0022857">
    <property type="term" value="F:transmembrane transporter activity"/>
    <property type="evidence" value="ECO:0007669"/>
    <property type="project" value="InterPro"/>
</dbReference>
<dbReference type="PROSITE" id="PS50850">
    <property type="entry name" value="MFS"/>
    <property type="match status" value="1"/>
</dbReference>
<feature type="transmembrane region" description="Helical" evidence="7">
    <location>
        <begin position="363"/>
        <end position="382"/>
    </location>
</feature>
<feature type="transmembrane region" description="Helical" evidence="7">
    <location>
        <begin position="115"/>
        <end position="134"/>
    </location>
</feature>
<gene>
    <name evidence="9" type="ORF">HK100_007185</name>
</gene>
<dbReference type="InterPro" id="IPR011701">
    <property type="entry name" value="MFS"/>
</dbReference>
<dbReference type="GO" id="GO:0005886">
    <property type="term" value="C:plasma membrane"/>
    <property type="evidence" value="ECO:0007669"/>
    <property type="project" value="TreeGrafter"/>
</dbReference>
<organism evidence="9 10">
    <name type="scientific">Physocladia obscura</name>
    <dbReference type="NCBI Taxonomy" id="109957"/>
    <lineage>
        <taxon>Eukaryota</taxon>
        <taxon>Fungi</taxon>
        <taxon>Fungi incertae sedis</taxon>
        <taxon>Chytridiomycota</taxon>
        <taxon>Chytridiomycota incertae sedis</taxon>
        <taxon>Chytridiomycetes</taxon>
        <taxon>Chytridiales</taxon>
        <taxon>Chytriomycetaceae</taxon>
        <taxon>Physocladia</taxon>
    </lineage>
</organism>
<reference evidence="9" key="1">
    <citation type="submission" date="2020-05" db="EMBL/GenBank/DDBJ databases">
        <title>Phylogenomic resolution of chytrid fungi.</title>
        <authorList>
            <person name="Stajich J.E."/>
            <person name="Amses K."/>
            <person name="Simmons R."/>
            <person name="Seto K."/>
            <person name="Myers J."/>
            <person name="Bonds A."/>
            <person name="Quandt C.A."/>
            <person name="Barry K."/>
            <person name="Liu P."/>
            <person name="Grigoriev I."/>
            <person name="Longcore J.E."/>
            <person name="James T.Y."/>
        </authorList>
    </citation>
    <scope>NUCLEOTIDE SEQUENCE</scope>
    <source>
        <strain evidence="9">JEL0513</strain>
    </source>
</reference>
<proteinExistence type="predicted"/>
<evidence type="ECO:0000256" key="4">
    <source>
        <dbReference type="ARBA" id="ARBA00022989"/>
    </source>
</evidence>
<evidence type="ECO:0000256" key="2">
    <source>
        <dbReference type="ARBA" id="ARBA00022448"/>
    </source>
</evidence>
<comment type="subcellular location">
    <subcellularLocation>
        <location evidence="1">Endomembrane system</location>
        <topology evidence="1">Multi-pass membrane protein</topology>
    </subcellularLocation>
</comment>
<evidence type="ECO:0000313" key="9">
    <source>
        <dbReference type="EMBL" id="KAJ3091386.1"/>
    </source>
</evidence>
<evidence type="ECO:0000256" key="1">
    <source>
        <dbReference type="ARBA" id="ARBA00004127"/>
    </source>
</evidence>
<comment type="caution">
    <text evidence="9">The sequence shown here is derived from an EMBL/GenBank/DDBJ whole genome shotgun (WGS) entry which is preliminary data.</text>
</comment>
<feature type="transmembrane region" description="Helical" evidence="7">
    <location>
        <begin position="52"/>
        <end position="70"/>
    </location>
</feature>
<name>A0AAD5SVA5_9FUNG</name>
<feature type="transmembrane region" description="Helical" evidence="7">
    <location>
        <begin position="337"/>
        <end position="356"/>
    </location>
</feature>
<keyword evidence="2" id="KW-0813">Transport</keyword>
<feature type="transmembrane region" description="Helical" evidence="7">
    <location>
        <begin position="232"/>
        <end position="254"/>
    </location>
</feature>
<feature type="transmembrane region" description="Helical" evidence="7">
    <location>
        <begin position="299"/>
        <end position="325"/>
    </location>
</feature>
<accession>A0AAD5SVA5</accession>
<evidence type="ECO:0000313" key="10">
    <source>
        <dbReference type="Proteomes" id="UP001211907"/>
    </source>
</evidence>
<keyword evidence="4 7" id="KW-1133">Transmembrane helix</keyword>
<dbReference type="InterPro" id="IPR036259">
    <property type="entry name" value="MFS_trans_sf"/>
</dbReference>
<keyword evidence="5 7" id="KW-0472">Membrane</keyword>
<dbReference type="PANTHER" id="PTHR23501">
    <property type="entry name" value="MAJOR FACILITATOR SUPERFAMILY"/>
    <property type="match status" value="1"/>
</dbReference>
<dbReference type="AlphaFoldDB" id="A0AAD5SVA5"/>
<dbReference type="Gene3D" id="1.20.1720.10">
    <property type="entry name" value="Multidrug resistance protein D"/>
    <property type="match status" value="1"/>
</dbReference>
<evidence type="ECO:0000256" key="5">
    <source>
        <dbReference type="ARBA" id="ARBA00023136"/>
    </source>
</evidence>
<dbReference type="SUPFAM" id="SSF103473">
    <property type="entry name" value="MFS general substrate transporter"/>
    <property type="match status" value="1"/>
</dbReference>
<feature type="region of interest" description="Disordered" evidence="6">
    <location>
        <begin position="1"/>
        <end position="20"/>
    </location>
</feature>
<evidence type="ECO:0000256" key="6">
    <source>
        <dbReference type="SAM" id="MobiDB-lite"/>
    </source>
</evidence>
<keyword evidence="10" id="KW-1185">Reference proteome</keyword>
<dbReference type="EMBL" id="JADGJH010003379">
    <property type="protein sequence ID" value="KAJ3091386.1"/>
    <property type="molecule type" value="Genomic_DNA"/>
</dbReference>
<feature type="transmembrane region" description="Helical" evidence="7">
    <location>
        <begin position="193"/>
        <end position="211"/>
    </location>
</feature>
<feature type="transmembrane region" description="Helical" evidence="7">
    <location>
        <begin position="528"/>
        <end position="546"/>
    </location>
</feature>
<dbReference type="PANTHER" id="PTHR23501:SF191">
    <property type="entry name" value="VACUOLAR BASIC AMINO ACID TRANSPORTER 4"/>
    <property type="match status" value="1"/>
</dbReference>
<feature type="transmembrane region" description="Helical" evidence="7">
    <location>
        <begin position="140"/>
        <end position="158"/>
    </location>
</feature>
<dbReference type="Gene3D" id="1.20.1250.20">
    <property type="entry name" value="MFS general substrate transporter like domains"/>
    <property type="match status" value="1"/>
</dbReference>
<feature type="transmembrane region" description="Helical" evidence="7">
    <location>
        <begin position="260"/>
        <end position="279"/>
    </location>
</feature>
<feature type="domain" description="Major facilitator superfamily (MFS) profile" evidence="8">
    <location>
        <begin position="45"/>
        <end position="479"/>
    </location>
</feature>
<evidence type="ECO:0000259" key="8">
    <source>
        <dbReference type="PROSITE" id="PS50850"/>
    </source>
</evidence>
<sequence length="563" mass="60535">MSSTEEEPKSSISDNAPPKIETFEVTHSFGDAEEQKSENNKFSAVKVPLGRVQFIIVYVALLVTNMLSSLDQTIVTTTLKNVVGEFGHQELISWIAAPLSPLYGKFADIFGRKTMFLFALISFEVGSLICGVANSMKMLIAGRAIAGIGGGGVFSLSTGIYQGPFVAVMGLSLVIAPLIGGAFSDYLTWRWCYFINLPFGAVVAIFVALFLKFPPTEGSIREKIKRIDGLGAALLFAAITCFLTPLQLGGSTWAWNSGQVIGMFIISVGFFFIFAYVEIKVAKEPIIPTTLFINRSVTIILFMSLFVGAVFFGVAYYLTFFYQIVYGYSATKSGVQLVPFVIGIVVTSIICGIFMSRFGRYTHFFYIGPVIITAGTVLISFFTNQTPVAQRIISMLIFGVGIGNVLQTRTIGAQASVPHELIAVVTALIQTGNILGGAIGESITGTIINNLSAANIANSAALQYFIGIFLAKGFPASTNDIFSLLELLEAVAIDYPKNNTAAAAVYNMTIANATSELIDGFNNAFKSAISANLAFPVLILLMAPFLQQFQMKVGGPGISNRSE</sequence>